<keyword evidence="4" id="KW-0653">Protein transport</keyword>
<evidence type="ECO:0000256" key="1">
    <source>
        <dbReference type="ARBA" id="ARBA00006108"/>
    </source>
</evidence>
<dbReference type="Proteomes" id="UP000694941">
    <property type="component" value="Unplaced"/>
</dbReference>
<keyword evidence="2" id="KW-0813">Transport</keyword>
<feature type="domain" description="T-SNARE coiled-coil homology" evidence="11">
    <location>
        <begin position="119"/>
        <end position="186"/>
    </location>
</feature>
<dbReference type="InterPro" id="IPR007705">
    <property type="entry name" value="Vesicle_trsprt_v-SNARE_N"/>
</dbReference>
<keyword evidence="6 9" id="KW-0175">Coiled coil</keyword>
<dbReference type="SUPFAM" id="SSF58038">
    <property type="entry name" value="SNARE fusion complex"/>
    <property type="match status" value="1"/>
</dbReference>
<dbReference type="PANTHER" id="PTHR21230:SF26">
    <property type="entry name" value="VESICLE TRANSPORT THROUGH INTERACTION WITH T-SNARES HOMOLOG 1A"/>
    <property type="match status" value="1"/>
</dbReference>
<dbReference type="GeneID" id="106463269"/>
<sequence length="220" mass="25348">MASLMESFEQQYASLTADITAKIGKIPNLTGVDKKKMVSQVEKHMEEAQELVEQMELEIRTLTAAEQSKYRNHVKNYLTELKQMHKELQRAKIAFCDEVLTRDELFESEDTSIAEDKQRLLDNTERLERSSRKLQAGYGLALETEQIGADVLNSLYTQRETIKKSRDRLRETDDDLGKSSRILSGMIRRIVQNKLILYVVAAVIILVIILAIYFIARRHS</sequence>
<reference evidence="13" key="1">
    <citation type="submission" date="2025-08" db="UniProtKB">
        <authorList>
            <consortium name="RefSeq"/>
        </authorList>
    </citation>
    <scope>IDENTIFICATION</scope>
    <source>
        <tissue evidence="13">Muscle</tissue>
    </source>
</reference>
<dbReference type="InterPro" id="IPR027027">
    <property type="entry name" value="GOSR2/Membrin/Bos1"/>
</dbReference>
<dbReference type="InterPro" id="IPR038407">
    <property type="entry name" value="v-SNARE_N_sf"/>
</dbReference>
<dbReference type="Pfam" id="PF05008">
    <property type="entry name" value="V-SNARE"/>
    <property type="match status" value="1"/>
</dbReference>
<dbReference type="CDD" id="cd15891">
    <property type="entry name" value="SNARE_Vti1a"/>
    <property type="match status" value="1"/>
</dbReference>
<keyword evidence="5 10" id="KW-1133">Transmembrane helix</keyword>
<evidence type="ECO:0000313" key="13">
    <source>
        <dbReference type="RefSeq" id="XP_013778773.1"/>
    </source>
</evidence>
<keyword evidence="12" id="KW-1185">Reference proteome</keyword>
<evidence type="ECO:0000256" key="9">
    <source>
        <dbReference type="SAM" id="Coils"/>
    </source>
</evidence>
<proteinExistence type="inferred from homology"/>
<protein>
    <submittedName>
        <fullName evidence="13">Vesicle transport through interaction with t-SNAREs homolog 1A-like isoform X1</fullName>
    </submittedName>
</protein>
<accession>A0ABM1BBP7</accession>
<dbReference type="InterPro" id="IPR010989">
    <property type="entry name" value="SNARE"/>
</dbReference>
<dbReference type="PANTHER" id="PTHR21230">
    <property type="entry name" value="VESICLE TRANSPORT V-SNARE PROTEIN VTI1-RELATED"/>
    <property type="match status" value="1"/>
</dbReference>
<feature type="coiled-coil region" evidence="9">
    <location>
        <begin position="34"/>
        <end position="94"/>
    </location>
</feature>
<evidence type="ECO:0000256" key="2">
    <source>
        <dbReference type="ARBA" id="ARBA00022448"/>
    </source>
</evidence>
<dbReference type="Gene3D" id="1.20.58.400">
    <property type="entry name" value="t-snare proteins"/>
    <property type="match status" value="1"/>
</dbReference>
<dbReference type="InterPro" id="IPR000727">
    <property type="entry name" value="T_SNARE_dom"/>
</dbReference>
<dbReference type="RefSeq" id="XP_013778773.1">
    <property type="nucleotide sequence ID" value="XM_013923319.2"/>
</dbReference>
<keyword evidence="7 10" id="KW-0472">Membrane</keyword>
<evidence type="ECO:0000256" key="10">
    <source>
        <dbReference type="SAM" id="Phobius"/>
    </source>
</evidence>
<dbReference type="SUPFAM" id="SSF47661">
    <property type="entry name" value="t-snare proteins"/>
    <property type="match status" value="1"/>
</dbReference>
<evidence type="ECO:0000256" key="8">
    <source>
        <dbReference type="ARBA" id="ARBA00046280"/>
    </source>
</evidence>
<evidence type="ECO:0000313" key="12">
    <source>
        <dbReference type="Proteomes" id="UP000694941"/>
    </source>
</evidence>
<dbReference type="PIRSF" id="PIRSF028865">
    <property type="entry name" value="Membrin-2"/>
    <property type="match status" value="1"/>
</dbReference>
<evidence type="ECO:0000256" key="7">
    <source>
        <dbReference type="ARBA" id="ARBA00023136"/>
    </source>
</evidence>
<evidence type="ECO:0000259" key="11">
    <source>
        <dbReference type="SMART" id="SM00397"/>
    </source>
</evidence>
<evidence type="ECO:0000256" key="3">
    <source>
        <dbReference type="ARBA" id="ARBA00022692"/>
    </source>
</evidence>
<organism evidence="12 13">
    <name type="scientific">Limulus polyphemus</name>
    <name type="common">Atlantic horseshoe crab</name>
    <dbReference type="NCBI Taxonomy" id="6850"/>
    <lineage>
        <taxon>Eukaryota</taxon>
        <taxon>Metazoa</taxon>
        <taxon>Ecdysozoa</taxon>
        <taxon>Arthropoda</taxon>
        <taxon>Chelicerata</taxon>
        <taxon>Merostomata</taxon>
        <taxon>Xiphosura</taxon>
        <taxon>Limulidae</taxon>
        <taxon>Limulus</taxon>
    </lineage>
</organism>
<evidence type="ECO:0000256" key="5">
    <source>
        <dbReference type="ARBA" id="ARBA00022989"/>
    </source>
</evidence>
<comment type="similarity">
    <text evidence="1">Belongs to the VTI1 family.</text>
</comment>
<gene>
    <name evidence="13" type="primary">LOC106463269</name>
</gene>
<name>A0ABM1BBP7_LIMPO</name>
<keyword evidence="3 10" id="KW-0812">Transmembrane</keyword>
<evidence type="ECO:0000256" key="6">
    <source>
        <dbReference type="ARBA" id="ARBA00023054"/>
    </source>
</evidence>
<dbReference type="Gene3D" id="1.20.5.110">
    <property type="match status" value="1"/>
</dbReference>
<evidence type="ECO:0000256" key="4">
    <source>
        <dbReference type="ARBA" id="ARBA00022927"/>
    </source>
</evidence>
<dbReference type="SMART" id="SM00397">
    <property type="entry name" value="t_SNARE"/>
    <property type="match status" value="1"/>
</dbReference>
<dbReference type="Pfam" id="PF12352">
    <property type="entry name" value="V-SNARE_C"/>
    <property type="match status" value="1"/>
</dbReference>
<feature type="transmembrane region" description="Helical" evidence="10">
    <location>
        <begin position="195"/>
        <end position="216"/>
    </location>
</feature>
<comment type="subcellular location">
    <subcellularLocation>
        <location evidence="8">Endomembrane system</location>
        <topology evidence="8">Single-pass type IV membrane protein</topology>
    </subcellularLocation>
</comment>